<feature type="transmembrane region" description="Helical" evidence="1">
    <location>
        <begin position="509"/>
        <end position="529"/>
    </location>
</feature>
<organism evidence="2 3">
    <name type="scientific">Pseudoflavonifractor capillosus</name>
    <dbReference type="NCBI Taxonomy" id="106588"/>
    <lineage>
        <taxon>Bacteria</taxon>
        <taxon>Bacillati</taxon>
        <taxon>Bacillota</taxon>
        <taxon>Clostridia</taxon>
        <taxon>Eubacteriales</taxon>
        <taxon>Oscillospiraceae</taxon>
        <taxon>Pseudoflavonifractor</taxon>
    </lineage>
</organism>
<evidence type="ECO:0000313" key="2">
    <source>
        <dbReference type="EMBL" id="HJG85962.1"/>
    </source>
</evidence>
<dbReference type="Proteomes" id="UP000760668">
    <property type="component" value="Unassembled WGS sequence"/>
</dbReference>
<gene>
    <name evidence="2" type="ORF">K8V01_02865</name>
</gene>
<feature type="transmembrane region" description="Helical" evidence="1">
    <location>
        <begin position="358"/>
        <end position="378"/>
    </location>
</feature>
<keyword evidence="1" id="KW-1133">Transmembrane helix</keyword>
<comment type="caution">
    <text evidence="2">The sequence shown here is derived from an EMBL/GenBank/DDBJ whole genome shotgun (WGS) entry which is preliminary data.</text>
</comment>
<feature type="transmembrane region" description="Helical" evidence="1">
    <location>
        <begin position="142"/>
        <end position="160"/>
    </location>
</feature>
<dbReference type="AlphaFoldDB" id="A0A921MKI7"/>
<feature type="transmembrane region" description="Helical" evidence="1">
    <location>
        <begin position="166"/>
        <end position="187"/>
    </location>
</feature>
<reference evidence="2" key="1">
    <citation type="journal article" date="2021" name="PeerJ">
        <title>Extensive microbial diversity within the chicken gut microbiome revealed by metagenomics and culture.</title>
        <authorList>
            <person name="Gilroy R."/>
            <person name="Ravi A."/>
            <person name="Getino M."/>
            <person name="Pursley I."/>
            <person name="Horton D.L."/>
            <person name="Alikhan N.F."/>
            <person name="Baker D."/>
            <person name="Gharbi K."/>
            <person name="Hall N."/>
            <person name="Watson M."/>
            <person name="Adriaenssens E.M."/>
            <person name="Foster-Nyarko E."/>
            <person name="Jarju S."/>
            <person name="Secka A."/>
            <person name="Antonio M."/>
            <person name="Oren A."/>
            <person name="Chaudhuri R.R."/>
            <person name="La Ragione R."/>
            <person name="Hildebrand F."/>
            <person name="Pallen M.J."/>
        </authorList>
    </citation>
    <scope>NUCLEOTIDE SEQUENCE</scope>
    <source>
        <strain evidence="2">CHK179-5677</strain>
    </source>
</reference>
<feature type="transmembrane region" description="Helical" evidence="1">
    <location>
        <begin position="96"/>
        <end position="121"/>
    </location>
</feature>
<dbReference type="RefSeq" id="WP_295368841.1">
    <property type="nucleotide sequence ID" value="NZ_DYUC01000022.1"/>
</dbReference>
<sequence length="539" mass="60294">MIKDMRNVFRVQSAMSCNRFLFWLKKIPLVRRLFPDRLYAASAGKQRLMAVVEVLKLVSAFAGKFIYLFLCCLLPAMLIREDLGAEGLWQNFLTALFFLSFFGGAFLQSNILTASLVKYTCVRQMGMGARASLAATAGREHLQTFVTFTPALMVFAALFGPGWWEGLLLSVQMAAFRVLGEFFHVWIWHRWEKQPGKSFWHIMAVTVLALAGAYVPLLLPEPLPMERFLFNPAVYIASVGCGAWAGVWILRYPHYQALVWKTCRAENVSTAAARQNAAQAAFRDVQMKESDLAAEDAGGRIQAMKGYAYLNGLFFLRHRRLLNKPVKYALGAVGAAVLAGLAGVLFAREAMAGLMAEFPTRFLPIFVFIMYLICNTLGQRICKAMFYNCDISLLRYGWYRERKVLLRNFTIRLGQVAGRNLLVAAAICAGTALLTLAAGAPLGGGLALFCLAVLSLAVFFSVHPLFLYYIFQPYTAQLAVKNPFFGILNWVVYFVCWMCLQIKQPTSVFTLLVVVCTVAYSAVALAVVWNRAEKTFRIK</sequence>
<keyword evidence="1" id="KW-0472">Membrane</keyword>
<feature type="transmembrane region" description="Helical" evidence="1">
    <location>
        <begin position="326"/>
        <end position="346"/>
    </location>
</feature>
<name>A0A921MKI7_9FIRM</name>
<protein>
    <submittedName>
        <fullName evidence="2">Uncharacterized protein</fullName>
    </submittedName>
</protein>
<feature type="transmembrane region" description="Helical" evidence="1">
    <location>
        <begin position="229"/>
        <end position="250"/>
    </location>
</feature>
<feature type="transmembrane region" description="Helical" evidence="1">
    <location>
        <begin position="54"/>
        <end position="76"/>
    </location>
</feature>
<feature type="transmembrane region" description="Helical" evidence="1">
    <location>
        <begin position="199"/>
        <end position="217"/>
    </location>
</feature>
<feature type="transmembrane region" description="Helical" evidence="1">
    <location>
        <begin position="483"/>
        <end position="503"/>
    </location>
</feature>
<reference evidence="2" key="2">
    <citation type="submission" date="2021-09" db="EMBL/GenBank/DDBJ databases">
        <authorList>
            <person name="Gilroy R."/>
        </authorList>
    </citation>
    <scope>NUCLEOTIDE SEQUENCE</scope>
    <source>
        <strain evidence="2">CHK179-5677</strain>
    </source>
</reference>
<accession>A0A921MKI7</accession>
<evidence type="ECO:0000313" key="3">
    <source>
        <dbReference type="Proteomes" id="UP000760668"/>
    </source>
</evidence>
<feature type="transmembrane region" description="Helical" evidence="1">
    <location>
        <begin position="446"/>
        <end position="471"/>
    </location>
</feature>
<evidence type="ECO:0000256" key="1">
    <source>
        <dbReference type="SAM" id="Phobius"/>
    </source>
</evidence>
<feature type="transmembrane region" description="Helical" evidence="1">
    <location>
        <begin position="421"/>
        <end position="440"/>
    </location>
</feature>
<proteinExistence type="predicted"/>
<keyword evidence="1" id="KW-0812">Transmembrane</keyword>
<dbReference type="EMBL" id="DYUC01000022">
    <property type="protein sequence ID" value="HJG85962.1"/>
    <property type="molecule type" value="Genomic_DNA"/>
</dbReference>